<dbReference type="EMBL" id="JAGSOV010000099">
    <property type="protein sequence ID" value="MCO1660935.1"/>
    <property type="molecule type" value="Genomic_DNA"/>
</dbReference>
<keyword evidence="3" id="KW-0255">Endonuclease</keyword>
<dbReference type="InterPro" id="IPR008538">
    <property type="entry name" value="Uma2"/>
</dbReference>
<comment type="caution">
    <text evidence="3">The sequence shown here is derived from an EMBL/GenBank/DDBJ whole genome shotgun (WGS) entry which is preliminary data.</text>
</comment>
<name>A0ABT1ADF1_9PSEU</name>
<proteinExistence type="predicted"/>
<feature type="region of interest" description="Disordered" evidence="1">
    <location>
        <begin position="85"/>
        <end position="111"/>
    </location>
</feature>
<dbReference type="Gene3D" id="3.90.1570.10">
    <property type="entry name" value="tt1808, chain A"/>
    <property type="match status" value="1"/>
</dbReference>
<evidence type="ECO:0000313" key="3">
    <source>
        <dbReference type="EMBL" id="MCO1660935.1"/>
    </source>
</evidence>
<dbReference type="GO" id="GO:0004519">
    <property type="term" value="F:endonuclease activity"/>
    <property type="evidence" value="ECO:0007669"/>
    <property type="project" value="UniProtKB-KW"/>
</dbReference>
<evidence type="ECO:0000313" key="4">
    <source>
        <dbReference type="Proteomes" id="UP001165283"/>
    </source>
</evidence>
<reference evidence="3" key="1">
    <citation type="submission" date="2021-04" db="EMBL/GenBank/DDBJ databases">
        <title>Pseudonocardia sp. nov., isolated from sandy soil of mangrove forest.</title>
        <authorList>
            <person name="Zan Z."/>
            <person name="Huang R."/>
            <person name="Liu W."/>
        </authorList>
    </citation>
    <scope>NUCLEOTIDE SEQUENCE</scope>
    <source>
        <strain evidence="3">S2-4</strain>
    </source>
</reference>
<feature type="domain" description="Putative restriction endonuclease" evidence="2">
    <location>
        <begin position="12"/>
        <end position="195"/>
    </location>
</feature>
<keyword evidence="4" id="KW-1185">Reference proteome</keyword>
<dbReference type="RefSeq" id="WP_252446465.1">
    <property type="nucleotide sequence ID" value="NZ_JAGSOV010000099.1"/>
</dbReference>
<keyword evidence="3" id="KW-0378">Hydrolase</keyword>
<organism evidence="3 4">
    <name type="scientific">Pseudonocardia humida</name>
    <dbReference type="NCBI Taxonomy" id="2800819"/>
    <lineage>
        <taxon>Bacteria</taxon>
        <taxon>Bacillati</taxon>
        <taxon>Actinomycetota</taxon>
        <taxon>Actinomycetes</taxon>
        <taxon>Pseudonocardiales</taxon>
        <taxon>Pseudonocardiaceae</taxon>
        <taxon>Pseudonocardia</taxon>
    </lineage>
</organism>
<evidence type="ECO:0000259" key="2">
    <source>
        <dbReference type="Pfam" id="PF05685"/>
    </source>
</evidence>
<sequence length="211" mass="22497">MFDHEGPWTEDAYLALPRTDRVEVVEGTLLVGAGTSPERSTAVAAVREAIAAALPEGLQVRGPVALRLGPDCVLVPDLIVTTAGDEAEAEQEQAAAESERDTGGDKPVGTVGGDEVLDASAALMVVEVIGREHGAVDRTFKPQLYAGVRIPYLLLVDHHGPFAIADMIISGRYHEYARAQGDEPLRLEEPFRLELDLRTITGAPEETHAAG</sequence>
<evidence type="ECO:0000256" key="1">
    <source>
        <dbReference type="SAM" id="MobiDB-lite"/>
    </source>
</evidence>
<dbReference type="Pfam" id="PF05685">
    <property type="entry name" value="Uma2"/>
    <property type="match status" value="1"/>
</dbReference>
<protein>
    <submittedName>
        <fullName evidence="3">Uma2 family endonuclease</fullName>
    </submittedName>
</protein>
<dbReference type="Proteomes" id="UP001165283">
    <property type="component" value="Unassembled WGS sequence"/>
</dbReference>
<dbReference type="InterPro" id="IPR012296">
    <property type="entry name" value="Nuclease_put_TT1808"/>
</dbReference>
<accession>A0ABT1ADF1</accession>
<keyword evidence="3" id="KW-0540">Nuclease</keyword>
<gene>
    <name evidence="3" type="ORF">KDL28_38400</name>
</gene>